<keyword evidence="4" id="KW-1185">Reference proteome</keyword>
<dbReference type="EMBL" id="CP003380">
    <property type="protein sequence ID" value="AFJ01328.1"/>
    <property type="molecule type" value="Genomic_DNA"/>
</dbReference>
<dbReference type="Proteomes" id="UP000009145">
    <property type="component" value="Chromosome"/>
</dbReference>
<dbReference type="SUPFAM" id="SSF54197">
    <property type="entry name" value="HIT-like"/>
    <property type="match status" value="1"/>
</dbReference>
<dbReference type="HOGENOM" id="CLU_123330_0_0_6"/>
<sequence>MAFKLHPQLKNDTFPVGDLPLCQVLLMKDARFTWLIMVPRRDAVSEVFELNMKDQQQFWHESALVAEKLKKLSHADKINLAALGNQVPQLHMHVIARFQSDAAWPLPVWGQGDADQFTDETADQTLSQLREMLDGFWVSGQQTHA</sequence>
<organism evidence="3 4">
    <name type="scientific">Methylophaga frappieri (strain ATCC BAA-2434 / DSM 25690 / JAM7)</name>
    <dbReference type="NCBI Taxonomy" id="754477"/>
    <lineage>
        <taxon>Bacteria</taxon>
        <taxon>Pseudomonadati</taxon>
        <taxon>Pseudomonadota</taxon>
        <taxon>Gammaproteobacteria</taxon>
        <taxon>Thiotrichales</taxon>
        <taxon>Piscirickettsiaceae</taxon>
        <taxon>Methylophaga</taxon>
    </lineage>
</organism>
<evidence type="ECO:0000313" key="3">
    <source>
        <dbReference type="EMBL" id="AFJ01328.1"/>
    </source>
</evidence>
<name>I1YEI5_METFJ</name>
<dbReference type="STRING" id="754477.Q7C_147"/>
<dbReference type="Pfam" id="PF01230">
    <property type="entry name" value="HIT"/>
    <property type="match status" value="1"/>
</dbReference>
<feature type="domain" description="HIT" evidence="2">
    <location>
        <begin position="35"/>
        <end position="104"/>
    </location>
</feature>
<reference evidence="3 4" key="1">
    <citation type="journal article" date="2012" name="J. Bacteriol.">
        <title>Complete genome sequences of Methylophaga sp. strain JAM1 and Methylophaga sp. strain JAM7.</title>
        <authorList>
            <person name="Villeneuve C."/>
            <person name="Martineau C."/>
            <person name="Mauffrey F."/>
            <person name="Villemur R."/>
        </authorList>
    </citation>
    <scope>NUCLEOTIDE SEQUENCE [LARGE SCALE GENOMIC DNA]</scope>
    <source>
        <strain evidence="3 4">JAM7</strain>
    </source>
</reference>
<keyword evidence="3" id="KW-0378">Hydrolase</keyword>
<evidence type="ECO:0000313" key="4">
    <source>
        <dbReference type="Proteomes" id="UP000009145"/>
    </source>
</evidence>
<dbReference type="AlphaFoldDB" id="I1YEI5"/>
<protein>
    <submittedName>
        <fullName evidence="3">HIT family hydrolase, diadenosine tetraphosphate hydrolase</fullName>
    </submittedName>
</protein>
<comment type="caution">
    <text evidence="1">Lacks conserved residue(s) required for the propagation of feature annotation.</text>
</comment>
<dbReference type="eggNOG" id="COG0537">
    <property type="taxonomic scope" value="Bacteria"/>
</dbReference>
<evidence type="ECO:0000259" key="2">
    <source>
        <dbReference type="PROSITE" id="PS51084"/>
    </source>
</evidence>
<dbReference type="PROSITE" id="PS51084">
    <property type="entry name" value="HIT_2"/>
    <property type="match status" value="1"/>
</dbReference>
<accession>I1YEI5</accession>
<evidence type="ECO:0000256" key="1">
    <source>
        <dbReference type="PROSITE-ProRule" id="PRU00464"/>
    </source>
</evidence>
<dbReference type="OrthoDB" id="9799145at2"/>
<dbReference type="KEGG" id="mec:Q7C_147"/>
<proteinExistence type="predicted"/>
<dbReference type="InterPro" id="IPR036265">
    <property type="entry name" value="HIT-like_sf"/>
</dbReference>
<dbReference type="RefSeq" id="WP_014702778.1">
    <property type="nucleotide sequence ID" value="NC_017856.1"/>
</dbReference>
<dbReference type="Gene3D" id="3.30.428.10">
    <property type="entry name" value="HIT-like"/>
    <property type="match status" value="1"/>
</dbReference>
<gene>
    <name evidence="3" type="ordered locus">Q7C_147</name>
</gene>
<dbReference type="PIRSF" id="PIRSF000714">
    <property type="entry name" value="HIT"/>
    <property type="match status" value="1"/>
</dbReference>
<dbReference type="InterPro" id="IPR026026">
    <property type="entry name" value="HIT_Hint"/>
</dbReference>
<dbReference type="GO" id="GO:0016787">
    <property type="term" value="F:hydrolase activity"/>
    <property type="evidence" value="ECO:0007669"/>
    <property type="project" value="UniProtKB-KW"/>
</dbReference>
<dbReference type="InterPro" id="IPR011146">
    <property type="entry name" value="HIT-like"/>
</dbReference>
<dbReference type="PATRIC" id="fig|754477.3.peg.147"/>